<sequence>MKEYDESTAVDYENLRSGHLLRRRFEVVKNLICKIKNNQELKIAEIGCGTGALSFLISQHFEDCKIKAFDINRGFIEYAGKSYKRPNLTFKVFNAELDREGDKFDLVISIDVLHHFKNLDIAVNNIGNFLDVGGRWIIIEPNIFNFYIYLFQLLAKNEGLFVQSKAERILSYDFKLLEKRYAFIIHSIIKHPPRWLIDIEQKLENVKFLGGSVFYLLSKK</sequence>
<dbReference type="AlphaFoldDB" id="A0A1F4S891"/>
<gene>
    <name evidence="2" type="ORF">A2290_03370</name>
</gene>
<dbReference type="Pfam" id="PF08242">
    <property type="entry name" value="Methyltransf_12"/>
    <property type="match status" value="1"/>
</dbReference>
<dbReference type="Proteomes" id="UP000177905">
    <property type="component" value="Unassembled WGS sequence"/>
</dbReference>
<feature type="domain" description="Methyltransferase type 12" evidence="1">
    <location>
        <begin position="45"/>
        <end position="135"/>
    </location>
</feature>
<name>A0A1F4S891_UNCSA</name>
<reference evidence="2 3" key="1">
    <citation type="journal article" date="2016" name="Nat. Commun.">
        <title>Thousands of microbial genomes shed light on interconnected biogeochemical processes in an aquifer system.</title>
        <authorList>
            <person name="Anantharaman K."/>
            <person name="Brown C.T."/>
            <person name="Hug L.A."/>
            <person name="Sharon I."/>
            <person name="Castelle C.J."/>
            <person name="Probst A.J."/>
            <person name="Thomas B.C."/>
            <person name="Singh A."/>
            <person name="Wilkins M.J."/>
            <person name="Karaoz U."/>
            <person name="Brodie E.L."/>
            <person name="Williams K.H."/>
            <person name="Hubbard S.S."/>
            <person name="Banfield J.F."/>
        </authorList>
    </citation>
    <scope>NUCLEOTIDE SEQUENCE [LARGE SCALE GENOMIC DNA]</scope>
</reference>
<proteinExistence type="predicted"/>
<accession>A0A1F4S891</accession>
<dbReference type="Gene3D" id="3.40.50.150">
    <property type="entry name" value="Vaccinia Virus protein VP39"/>
    <property type="match status" value="1"/>
</dbReference>
<dbReference type="InterPro" id="IPR029063">
    <property type="entry name" value="SAM-dependent_MTases_sf"/>
</dbReference>
<comment type="caution">
    <text evidence="2">The sequence shown here is derived from an EMBL/GenBank/DDBJ whole genome shotgun (WGS) entry which is preliminary data.</text>
</comment>
<dbReference type="SUPFAM" id="SSF53335">
    <property type="entry name" value="S-adenosyl-L-methionine-dependent methyltransferases"/>
    <property type="match status" value="1"/>
</dbReference>
<dbReference type="EMBL" id="MEUA01000005">
    <property type="protein sequence ID" value="OGC16629.1"/>
    <property type="molecule type" value="Genomic_DNA"/>
</dbReference>
<dbReference type="PANTHER" id="PTHR43861:SF1">
    <property type="entry name" value="TRANS-ACONITATE 2-METHYLTRANSFERASE"/>
    <property type="match status" value="1"/>
</dbReference>
<dbReference type="CDD" id="cd02440">
    <property type="entry name" value="AdoMet_MTases"/>
    <property type="match status" value="1"/>
</dbReference>
<protein>
    <recommendedName>
        <fullName evidence="1">Methyltransferase type 12 domain-containing protein</fullName>
    </recommendedName>
</protein>
<dbReference type="PANTHER" id="PTHR43861">
    <property type="entry name" value="TRANS-ACONITATE 2-METHYLTRANSFERASE-RELATED"/>
    <property type="match status" value="1"/>
</dbReference>
<evidence type="ECO:0000313" key="3">
    <source>
        <dbReference type="Proteomes" id="UP000177905"/>
    </source>
</evidence>
<evidence type="ECO:0000313" key="2">
    <source>
        <dbReference type="EMBL" id="OGC16629.1"/>
    </source>
</evidence>
<evidence type="ECO:0000259" key="1">
    <source>
        <dbReference type="Pfam" id="PF08242"/>
    </source>
</evidence>
<dbReference type="InterPro" id="IPR013217">
    <property type="entry name" value="Methyltransf_12"/>
</dbReference>
<organism evidence="2 3">
    <name type="scientific">candidate division WOR-1 bacterium RIFOXYB2_FULL_36_35</name>
    <dbReference type="NCBI Taxonomy" id="1802578"/>
    <lineage>
        <taxon>Bacteria</taxon>
        <taxon>Bacillati</taxon>
        <taxon>Saganbacteria</taxon>
    </lineage>
</organism>